<organism evidence="2 3">
    <name type="scientific">Petrolisthes cinctipes</name>
    <name type="common">Flat porcelain crab</name>
    <dbReference type="NCBI Taxonomy" id="88211"/>
    <lineage>
        <taxon>Eukaryota</taxon>
        <taxon>Metazoa</taxon>
        <taxon>Ecdysozoa</taxon>
        <taxon>Arthropoda</taxon>
        <taxon>Crustacea</taxon>
        <taxon>Multicrustacea</taxon>
        <taxon>Malacostraca</taxon>
        <taxon>Eumalacostraca</taxon>
        <taxon>Eucarida</taxon>
        <taxon>Decapoda</taxon>
        <taxon>Pleocyemata</taxon>
        <taxon>Anomura</taxon>
        <taxon>Galatheoidea</taxon>
        <taxon>Porcellanidae</taxon>
        <taxon>Petrolisthes</taxon>
    </lineage>
</organism>
<keyword evidence="3" id="KW-1185">Reference proteome</keyword>
<feature type="region of interest" description="Disordered" evidence="1">
    <location>
        <begin position="111"/>
        <end position="131"/>
    </location>
</feature>
<accession>A0AAE1BN84</accession>
<protein>
    <submittedName>
        <fullName evidence="2">Uncharacterized protein</fullName>
    </submittedName>
</protein>
<evidence type="ECO:0000313" key="2">
    <source>
        <dbReference type="EMBL" id="KAK3853277.1"/>
    </source>
</evidence>
<evidence type="ECO:0000256" key="1">
    <source>
        <dbReference type="SAM" id="MobiDB-lite"/>
    </source>
</evidence>
<feature type="compositionally biased region" description="Basic and acidic residues" evidence="1">
    <location>
        <begin position="118"/>
        <end position="131"/>
    </location>
</feature>
<gene>
    <name evidence="2" type="ORF">Pcinc_040176</name>
</gene>
<comment type="caution">
    <text evidence="2">The sequence shown here is derived from an EMBL/GenBank/DDBJ whole genome shotgun (WGS) entry which is preliminary data.</text>
</comment>
<evidence type="ECO:0000313" key="3">
    <source>
        <dbReference type="Proteomes" id="UP001286313"/>
    </source>
</evidence>
<proteinExistence type="predicted"/>
<dbReference type="Proteomes" id="UP001286313">
    <property type="component" value="Unassembled WGS sequence"/>
</dbReference>
<dbReference type="EMBL" id="JAWQEG010007024">
    <property type="protein sequence ID" value="KAK3853277.1"/>
    <property type="molecule type" value="Genomic_DNA"/>
</dbReference>
<dbReference type="AlphaFoldDB" id="A0AAE1BN84"/>
<name>A0AAE1BN84_PETCI</name>
<reference evidence="2" key="1">
    <citation type="submission" date="2023-10" db="EMBL/GenBank/DDBJ databases">
        <title>Genome assemblies of two species of porcelain crab, Petrolisthes cinctipes and Petrolisthes manimaculis (Anomura: Porcellanidae).</title>
        <authorList>
            <person name="Angst P."/>
        </authorList>
    </citation>
    <scope>NUCLEOTIDE SEQUENCE</scope>
    <source>
        <strain evidence="2">PB745_01</strain>
        <tissue evidence="2">Gill</tissue>
    </source>
</reference>
<sequence length="131" mass="15603">MYETCISDPLEEATVHFIYLWSSPDWQIQSNGQQVPVSVEVYATGKYGHLFTRKVIQRYDFYEFYRDIRPDPDQLKEYYDWNAKVVATDFTPWYLVGQEYRFELETRRIQDFNQGPDGGRDDAEDARGEGY</sequence>